<sequence length="144" mass="16954">MEQQKAKRGREGDDETEKEWYENEKNAKRRDVEKEKEKEGCCSDAWESELGLGVFDFPWLKDGVRCKSEEYFLDFEDKFSSLLEEEDTSWKGNSSVDLLKTYGLFESGEEKLEHIAWQPFESDTVEHETEDVDCIWSSLLQHPL</sequence>
<reference evidence="2 3" key="1">
    <citation type="journal article" date="2023" name="Life. Sci Alliance">
        <title>Evolutionary insights into 3D genome organization and epigenetic landscape of Vigna mungo.</title>
        <authorList>
            <person name="Junaid A."/>
            <person name="Singh B."/>
            <person name="Bhatia S."/>
        </authorList>
    </citation>
    <scope>NUCLEOTIDE SEQUENCE [LARGE SCALE GENOMIC DNA]</scope>
    <source>
        <strain evidence="2">Urdbean</strain>
    </source>
</reference>
<feature type="region of interest" description="Disordered" evidence="1">
    <location>
        <begin position="1"/>
        <end position="37"/>
    </location>
</feature>
<evidence type="ECO:0000313" key="2">
    <source>
        <dbReference type="EMBL" id="WVZ10815.1"/>
    </source>
</evidence>
<accession>A0AAQ3NIB5</accession>
<organism evidence="2 3">
    <name type="scientific">Vigna mungo</name>
    <name type="common">Black gram</name>
    <name type="synonym">Phaseolus mungo</name>
    <dbReference type="NCBI Taxonomy" id="3915"/>
    <lineage>
        <taxon>Eukaryota</taxon>
        <taxon>Viridiplantae</taxon>
        <taxon>Streptophyta</taxon>
        <taxon>Embryophyta</taxon>
        <taxon>Tracheophyta</taxon>
        <taxon>Spermatophyta</taxon>
        <taxon>Magnoliopsida</taxon>
        <taxon>eudicotyledons</taxon>
        <taxon>Gunneridae</taxon>
        <taxon>Pentapetalae</taxon>
        <taxon>rosids</taxon>
        <taxon>fabids</taxon>
        <taxon>Fabales</taxon>
        <taxon>Fabaceae</taxon>
        <taxon>Papilionoideae</taxon>
        <taxon>50 kb inversion clade</taxon>
        <taxon>NPAAA clade</taxon>
        <taxon>indigoferoid/millettioid clade</taxon>
        <taxon>Phaseoleae</taxon>
        <taxon>Vigna</taxon>
    </lineage>
</organism>
<feature type="compositionally biased region" description="Basic and acidic residues" evidence="1">
    <location>
        <begin position="18"/>
        <end position="37"/>
    </location>
</feature>
<keyword evidence="3" id="KW-1185">Reference proteome</keyword>
<proteinExistence type="predicted"/>
<gene>
    <name evidence="2" type="ORF">V8G54_015345</name>
</gene>
<dbReference type="Proteomes" id="UP001374535">
    <property type="component" value="Chromosome 5"/>
</dbReference>
<name>A0AAQ3NIB5_VIGMU</name>
<dbReference type="EMBL" id="CP144696">
    <property type="protein sequence ID" value="WVZ10815.1"/>
    <property type="molecule type" value="Genomic_DNA"/>
</dbReference>
<dbReference type="AlphaFoldDB" id="A0AAQ3NIB5"/>
<evidence type="ECO:0000256" key="1">
    <source>
        <dbReference type="SAM" id="MobiDB-lite"/>
    </source>
</evidence>
<evidence type="ECO:0000313" key="3">
    <source>
        <dbReference type="Proteomes" id="UP001374535"/>
    </source>
</evidence>
<protein>
    <submittedName>
        <fullName evidence="2">Uncharacterized protein</fullName>
    </submittedName>
</protein>